<protein>
    <submittedName>
        <fullName evidence="1">Uncharacterized protein</fullName>
    </submittedName>
</protein>
<sequence>MTSKCRQKKKEWIDELICKANRMSSENQRLCLLNIQLKEEVLYLKTQLLMYKE</sequence>
<dbReference type="SUPFAM" id="SSF57959">
    <property type="entry name" value="Leucine zipper domain"/>
    <property type="match status" value="1"/>
</dbReference>
<evidence type="ECO:0000313" key="2">
    <source>
        <dbReference type="Proteomes" id="UP001473302"/>
    </source>
</evidence>
<dbReference type="Proteomes" id="UP001473302">
    <property type="component" value="Unassembled WGS sequence"/>
</dbReference>
<dbReference type="InterPro" id="IPR046347">
    <property type="entry name" value="bZIP_sf"/>
</dbReference>
<organism evidence="1 2">
    <name type="scientific">Mucor flavus</name>
    <dbReference type="NCBI Taxonomy" id="439312"/>
    <lineage>
        <taxon>Eukaryota</taxon>
        <taxon>Fungi</taxon>
        <taxon>Fungi incertae sedis</taxon>
        <taxon>Mucoromycota</taxon>
        <taxon>Mucoromycotina</taxon>
        <taxon>Mucoromycetes</taxon>
        <taxon>Mucorales</taxon>
        <taxon>Mucorineae</taxon>
        <taxon>Mucoraceae</taxon>
        <taxon>Mucor</taxon>
    </lineage>
</organism>
<dbReference type="EMBL" id="BAABUK010000023">
    <property type="protein sequence ID" value="GAA5814845.1"/>
    <property type="molecule type" value="Genomic_DNA"/>
</dbReference>
<proteinExistence type="predicted"/>
<reference evidence="1 2" key="1">
    <citation type="submission" date="2024-04" db="EMBL/GenBank/DDBJ databases">
        <title>genome sequences of Mucor flavus KT1a and Helicostylum pulchrum KT1b strains isolated from the surface of a dry-aged beef.</title>
        <authorList>
            <person name="Toyotome T."/>
            <person name="Hosono M."/>
            <person name="Torimaru M."/>
            <person name="Fukuda K."/>
            <person name="Mikami N."/>
        </authorList>
    </citation>
    <scope>NUCLEOTIDE SEQUENCE [LARGE SCALE GENOMIC DNA]</scope>
    <source>
        <strain evidence="1 2">KT1a</strain>
    </source>
</reference>
<dbReference type="Gene3D" id="1.20.5.170">
    <property type="match status" value="1"/>
</dbReference>
<keyword evidence="2" id="KW-1185">Reference proteome</keyword>
<comment type="caution">
    <text evidence="1">The sequence shown here is derived from an EMBL/GenBank/DDBJ whole genome shotgun (WGS) entry which is preliminary data.</text>
</comment>
<gene>
    <name evidence="1" type="ORF">MFLAVUS_008348</name>
</gene>
<evidence type="ECO:0000313" key="1">
    <source>
        <dbReference type="EMBL" id="GAA5814845.1"/>
    </source>
</evidence>
<accession>A0ABP9Z6V1</accession>
<name>A0ABP9Z6V1_9FUNG</name>